<feature type="region of interest" description="Disordered" evidence="1">
    <location>
        <begin position="111"/>
        <end position="165"/>
    </location>
</feature>
<organism evidence="3 5">
    <name type="scientific">Brevibacterium luteolum</name>
    <dbReference type="NCBI Taxonomy" id="199591"/>
    <lineage>
        <taxon>Bacteria</taxon>
        <taxon>Bacillati</taxon>
        <taxon>Actinomycetota</taxon>
        <taxon>Actinomycetes</taxon>
        <taxon>Micrococcales</taxon>
        <taxon>Brevibacteriaceae</taxon>
        <taxon>Brevibacterium</taxon>
    </lineage>
</organism>
<evidence type="ECO:0000313" key="3">
    <source>
        <dbReference type="EMBL" id="PMB99582.1"/>
    </source>
</evidence>
<protein>
    <recommendedName>
        <fullName evidence="7">Cell division protein FtsL</fullName>
    </recommendedName>
</protein>
<keyword evidence="2" id="KW-1133">Transmembrane helix</keyword>
<dbReference type="Proteomes" id="UP000235703">
    <property type="component" value="Unassembled WGS sequence"/>
</dbReference>
<dbReference type="AlphaFoldDB" id="A0A2N6PLL9"/>
<reference evidence="3 5" key="1">
    <citation type="submission" date="2017-09" db="EMBL/GenBank/DDBJ databases">
        <title>Bacterial strain isolated from the female urinary microbiota.</title>
        <authorList>
            <person name="Thomas-White K."/>
            <person name="Kumar N."/>
            <person name="Forster S."/>
            <person name="Putonti C."/>
            <person name="Lawley T."/>
            <person name="Wolfe A.J."/>
        </authorList>
    </citation>
    <scope>NUCLEOTIDE SEQUENCE [LARGE SCALE GENOMIC DNA]</scope>
    <source>
        <strain evidence="3 5">UMB0680</strain>
    </source>
</reference>
<evidence type="ECO:0000313" key="4">
    <source>
        <dbReference type="EMBL" id="QIN30398.1"/>
    </source>
</evidence>
<name>A0A2N6PLL9_9MICO</name>
<evidence type="ECO:0000313" key="6">
    <source>
        <dbReference type="Proteomes" id="UP000501518"/>
    </source>
</evidence>
<keyword evidence="2" id="KW-0472">Membrane</keyword>
<evidence type="ECO:0000313" key="5">
    <source>
        <dbReference type="Proteomes" id="UP000235703"/>
    </source>
</evidence>
<keyword evidence="2" id="KW-0812">Transmembrane</keyword>
<sequence length="165" mass="18064">MTRSEASRLKLIVPGLAKRRTPASLMFVGLLLFGLVAVLLLNIFISHSSFQVEKLTAEQRALHSERDRLTEDISYRESPQSITKAAEEMGMHQPTHVKYLRLSDGSVIDPGEVPALSEGSAEKVPGPRADTREAVRPNLRSDEKLPAVGDSGAEELSPPQLTVPR</sequence>
<dbReference type="OrthoDB" id="4802323at2"/>
<evidence type="ECO:0000256" key="2">
    <source>
        <dbReference type="SAM" id="Phobius"/>
    </source>
</evidence>
<accession>A0A2N6PLL9</accession>
<dbReference type="KEGG" id="blut:EW640_01930"/>
<reference evidence="4 6" key="2">
    <citation type="submission" date="2019-02" db="EMBL/GenBank/DDBJ databases">
        <title>Complete Genome Sequence and Methylome Analysis of Brevibacterium luteolum NEB1784.</title>
        <authorList>
            <person name="Fomenkov A."/>
            <person name="Roberts R.J."/>
        </authorList>
    </citation>
    <scope>NUCLEOTIDE SEQUENCE [LARGE SCALE GENOMIC DNA]</scope>
    <source>
        <strain evidence="4 6">NEB1784</strain>
    </source>
</reference>
<keyword evidence="5" id="KW-1185">Reference proteome</keyword>
<evidence type="ECO:0000256" key="1">
    <source>
        <dbReference type="SAM" id="MobiDB-lite"/>
    </source>
</evidence>
<dbReference type="EMBL" id="CP035810">
    <property type="protein sequence ID" value="QIN30398.1"/>
    <property type="molecule type" value="Genomic_DNA"/>
</dbReference>
<dbReference type="EMBL" id="PNFZ01000001">
    <property type="protein sequence ID" value="PMB99582.1"/>
    <property type="molecule type" value="Genomic_DNA"/>
</dbReference>
<feature type="transmembrane region" description="Helical" evidence="2">
    <location>
        <begin position="21"/>
        <end position="45"/>
    </location>
</feature>
<proteinExistence type="predicted"/>
<dbReference type="Proteomes" id="UP000501518">
    <property type="component" value="Chromosome"/>
</dbReference>
<gene>
    <name evidence="3" type="ORF">CJ198_02885</name>
    <name evidence="4" type="ORF">EW640_01930</name>
</gene>
<feature type="compositionally biased region" description="Basic and acidic residues" evidence="1">
    <location>
        <begin position="129"/>
        <end position="145"/>
    </location>
</feature>
<evidence type="ECO:0008006" key="7">
    <source>
        <dbReference type="Google" id="ProtNLM"/>
    </source>
</evidence>